<dbReference type="InterPro" id="IPR004827">
    <property type="entry name" value="bZIP"/>
</dbReference>
<feature type="compositionally biased region" description="Low complexity" evidence="1">
    <location>
        <begin position="131"/>
        <end position="145"/>
    </location>
</feature>
<dbReference type="Proteomes" id="UP000078397">
    <property type="component" value="Unassembled WGS sequence"/>
</dbReference>
<dbReference type="Gene3D" id="1.20.5.170">
    <property type="match status" value="1"/>
</dbReference>
<evidence type="ECO:0000313" key="3">
    <source>
        <dbReference type="EMBL" id="OAQ59952.1"/>
    </source>
</evidence>
<dbReference type="GeneID" id="28856473"/>
<accession>A0A179F3F7</accession>
<evidence type="ECO:0000256" key="1">
    <source>
        <dbReference type="SAM" id="MobiDB-lite"/>
    </source>
</evidence>
<dbReference type="InterPro" id="IPR046347">
    <property type="entry name" value="bZIP_sf"/>
</dbReference>
<dbReference type="PROSITE" id="PS50217">
    <property type="entry name" value="BZIP"/>
    <property type="match status" value="1"/>
</dbReference>
<dbReference type="RefSeq" id="XP_018137913.1">
    <property type="nucleotide sequence ID" value="XM_018292479.1"/>
</dbReference>
<dbReference type="OrthoDB" id="295274at2759"/>
<sequence>MASMHPEYQPDNFFAGPLDFPFWQQDESCFNNYVEPYVPEYTYPYHDNSSQSSFSSFNGSMVWMESSEQLPSPNNPVTPPTPTVPTPIQATLSNTNLKVMDTQHKDNIITNRKRKQQSAASINSKSRRSCRSQSSSSSLKSEYSSHGIDPNIKEEVNLERSRKAANKFRERQRNEIAQLASEEHTIEDSNRQLRSMLNALTSEILALKMQILQHTNCNCKLIQAYINKEAHHFVQSLEGVANA</sequence>
<evidence type="ECO:0000259" key="2">
    <source>
        <dbReference type="PROSITE" id="PS50217"/>
    </source>
</evidence>
<reference evidence="3 4" key="1">
    <citation type="journal article" date="2016" name="PLoS Pathog.">
        <title>Biosynthesis of antibiotic leucinostatins in bio-control fungus Purpureocillium lilacinum and their inhibition on phytophthora revealed by genome mining.</title>
        <authorList>
            <person name="Wang G."/>
            <person name="Liu Z."/>
            <person name="Lin R."/>
            <person name="Li E."/>
            <person name="Mao Z."/>
            <person name="Ling J."/>
            <person name="Yang Y."/>
            <person name="Yin W.B."/>
            <person name="Xie B."/>
        </authorList>
    </citation>
    <scope>NUCLEOTIDE SEQUENCE [LARGE SCALE GENOMIC DNA]</scope>
    <source>
        <strain evidence="3">170</strain>
    </source>
</reference>
<dbReference type="CDD" id="cd14687">
    <property type="entry name" value="bZIP_ATF2"/>
    <property type="match status" value="1"/>
</dbReference>
<keyword evidence="4" id="KW-1185">Reference proteome</keyword>
<dbReference type="GO" id="GO:0003700">
    <property type="term" value="F:DNA-binding transcription factor activity"/>
    <property type="evidence" value="ECO:0007669"/>
    <property type="project" value="InterPro"/>
</dbReference>
<feature type="region of interest" description="Disordered" evidence="1">
    <location>
        <begin position="106"/>
        <end position="152"/>
    </location>
</feature>
<name>A0A179F3F7_METCM</name>
<dbReference type="EMBL" id="LSBJ02000004">
    <property type="protein sequence ID" value="OAQ59952.1"/>
    <property type="molecule type" value="Genomic_DNA"/>
</dbReference>
<feature type="domain" description="BZIP" evidence="2">
    <location>
        <begin position="151"/>
        <end position="214"/>
    </location>
</feature>
<gene>
    <name evidence="3" type="ORF">VFPPC_14711</name>
</gene>
<proteinExistence type="predicted"/>
<comment type="caution">
    <text evidence="3">The sequence shown here is derived from an EMBL/GenBank/DDBJ whole genome shotgun (WGS) entry which is preliminary data.</text>
</comment>
<feature type="region of interest" description="Disordered" evidence="1">
    <location>
        <begin position="65"/>
        <end position="84"/>
    </location>
</feature>
<dbReference type="KEGG" id="pchm:VFPPC_14711"/>
<dbReference type="AlphaFoldDB" id="A0A179F3F7"/>
<protein>
    <submittedName>
        <fullName evidence="3">Transcription factor atf21</fullName>
    </submittedName>
</protein>
<dbReference type="Pfam" id="PF00170">
    <property type="entry name" value="bZIP_1"/>
    <property type="match status" value="1"/>
</dbReference>
<dbReference type="STRING" id="1380566.A0A179F3F7"/>
<feature type="compositionally biased region" description="Pro residues" evidence="1">
    <location>
        <begin position="73"/>
        <end position="84"/>
    </location>
</feature>
<dbReference type="SUPFAM" id="SSF57959">
    <property type="entry name" value="Leucine zipper domain"/>
    <property type="match status" value="1"/>
</dbReference>
<evidence type="ECO:0000313" key="4">
    <source>
        <dbReference type="Proteomes" id="UP000078397"/>
    </source>
</evidence>
<organism evidence="3 4">
    <name type="scientific">Pochonia chlamydosporia 170</name>
    <dbReference type="NCBI Taxonomy" id="1380566"/>
    <lineage>
        <taxon>Eukaryota</taxon>
        <taxon>Fungi</taxon>
        <taxon>Dikarya</taxon>
        <taxon>Ascomycota</taxon>
        <taxon>Pezizomycotina</taxon>
        <taxon>Sordariomycetes</taxon>
        <taxon>Hypocreomycetidae</taxon>
        <taxon>Hypocreales</taxon>
        <taxon>Clavicipitaceae</taxon>
        <taxon>Pochonia</taxon>
    </lineage>
</organism>